<name>A0AAV3ZJ51_9GAST</name>
<dbReference type="InterPro" id="IPR050951">
    <property type="entry name" value="Retrovirus_Pol_polyprotein"/>
</dbReference>
<dbReference type="PANTHER" id="PTHR37984">
    <property type="entry name" value="PROTEIN CBG26694"/>
    <property type="match status" value="1"/>
</dbReference>
<protein>
    <submittedName>
        <fullName evidence="1">Transposon tf2-6 polyprotein</fullName>
    </submittedName>
</protein>
<sequence>MVSEKVRKQTQSVESATSKDKTLTDVIQCLPHRWPKNIAVTTKPFYAHQDSLSLAGGCLFYGHRVVIPSALQPHILQILYLGHFGMQRMKQLSRTAVY</sequence>
<accession>A0AAV3ZJ51</accession>
<keyword evidence="2" id="KW-1185">Reference proteome</keyword>
<dbReference type="AlphaFoldDB" id="A0AAV3ZJ51"/>
<gene>
    <name evidence="1" type="ORF">PoB_002218000</name>
</gene>
<evidence type="ECO:0000313" key="2">
    <source>
        <dbReference type="Proteomes" id="UP000735302"/>
    </source>
</evidence>
<organism evidence="1 2">
    <name type="scientific">Plakobranchus ocellatus</name>
    <dbReference type="NCBI Taxonomy" id="259542"/>
    <lineage>
        <taxon>Eukaryota</taxon>
        <taxon>Metazoa</taxon>
        <taxon>Spiralia</taxon>
        <taxon>Lophotrochozoa</taxon>
        <taxon>Mollusca</taxon>
        <taxon>Gastropoda</taxon>
        <taxon>Heterobranchia</taxon>
        <taxon>Euthyneura</taxon>
        <taxon>Panpulmonata</taxon>
        <taxon>Sacoglossa</taxon>
        <taxon>Placobranchoidea</taxon>
        <taxon>Plakobranchidae</taxon>
        <taxon>Plakobranchus</taxon>
    </lineage>
</organism>
<proteinExistence type="predicted"/>
<dbReference type="EMBL" id="BLXT01002524">
    <property type="protein sequence ID" value="GFN95674.1"/>
    <property type="molecule type" value="Genomic_DNA"/>
</dbReference>
<comment type="caution">
    <text evidence="1">The sequence shown here is derived from an EMBL/GenBank/DDBJ whole genome shotgun (WGS) entry which is preliminary data.</text>
</comment>
<reference evidence="1 2" key="1">
    <citation type="journal article" date="2021" name="Elife">
        <title>Chloroplast acquisition without the gene transfer in kleptoplastic sea slugs, Plakobranchus ocellatus.</title>
        <authorList>
            <person name="Maeda T."/>
            <person name="Takahashi S."/>
            <person name="Yoshida T."/>
            <person name="Shimamura S."/>
            <person name="Takaki Y."/>
            <person name="Nagai Y."/>
            <person name="Toyoda A."/>
            <person name="Suzuki Y."/>
            <person name="Arimoto A."/>
            <person name="Ishii H."/>
            <person name="Satoh N."/>
            <person name="Nishiyama T."/>
            <person name="Hasebe M."/>
            <person name="Maruyama T."/>
            <person name="Minagawa J."/>
            <person name="Obokata J."/>
            <person name="Shigenobu S."/>
        </authorList>
    </citation>
    <scope>NUCLEOTIDE SEQUENCE [LARGE SCALE GENOMIC DNA]</scope>
</reference>
<dbReference type="Proteomes" id="UP000735302">
    <property type="component" value="Unassembled WGS sequence"/>
</dbReference>
<dbReference type="PANTHER" id="PTHR37984:SF5">
    <property type="entry name" value="PROTEIN NYNRIN-LIKE"/>
    <property type="match status" value="1"/>
</dbReference>
<evidence type="ECO:0000313" key="1">
    <source>
        <dbReference type="EMBL" id="GFN95674.1"/>
    </source>
</evidence>